<protein>
    <submittedName>
        <fullName evidence="2">Uncharacterized protein</fullName>
    </submittedName>
</protein>
<accession>A0A1C1CE46</accession>
<keyword evidence="1" id="KW-0732">Signal</keyword>
<dbReference type="AlphaFoldDB" id="A0A1C1CE46"/>
<organism evidence="2 3">
    <name type="scientific">Cladophialophora carrionii</name>
    <dbReference type="NCBI Taxonomy" id="86049"/>
    <lineage>
        <taxon>Eukaryota</taxon>
        <taxon>Fungi</taxon>
        <taxon>Dikarya</taxon>
        <taxon>Ascomycota</taxon>
        <taxon>Pezizomycotina</taxon>
        <taxon>Eurotiomycetes</taxon>
        <taxon>Chaetothyriomycetidae</taxon>
        <taxon>Chaetothyriales</taxon>
        <taxon>Herpotrichiellaceae</taxon>
        <taxon>Cladophialophora</taxon>
    </lineage>
</organism>
<dbReference type="Proteomes" id="UP000094526">
    <property type="component" value="Unassembled WGS sequence"/>
</dbReference>
<proteinExistence type="predicted"/>
<feature type="chain" id="PRO_5008650747" evidence="1">
    <location>
        <begin position="20"/>
        <end position="271"/>
    </location>
</feature>
<dbReference type="EMBL" id="LGRB01000015">
    <property type="protein sequence ID" value="OCT46741.1"/>
    <property type="molecule type" value="Genomic_DNA"/>
</dbReference>
<gene>
    <name evidence="2" type="ORF">CLCR_02065</name>
</gene>
<dbReference type="VEuPathDB" id="FungiDB:G647_01456"/>
<dbReference type="VEuPathDB" id="FungiDB:CLCR_02065"/>
<sequence length="271" mass="27527">MPAFTTVFAIGVLAYKAMAQTSSFNPPITFANVTVGQMQTIGWTLGDGTPVSLFLGNTSWNTGIFENKPATDATFDWTVVIPADFVAGNYALALVQSGSMDFSPLFSVIIPPGYVPPMSTSSSMPPMTATPMPNATMTDDPILISASATMTAGPAPIVTVTVWDPACGCHKTSEMPAAAVATGSGVPGTQYTWWDHECGCTKTAMAPAPTTDMGSNNYTAPTGGNVPMAPSAAPSAPAPAAPSQSVYMGAASKLAGSSVAVLGLFAAGLLA</sequence>
<feature type="signal peptide" evidence="1">
    <location>
        <begin position="1"/>
        <end position="19"/>
    </location>
</feature>
<reference evidence="3" key="1">
    <citation type="submission" date="2015-07" db="EMBL/GenBank/DDBJ databases">
        <authorList>
            <person name="Teixeira M.M."/>
            <person name="Souza R.C."/>
            <person name="Almeida L.G."/>
            <person name="Vicente V.A."/>
            <person name="de Hoog S."/>
            <person name="Bocca A.L."/>
            <person name="de Almeida S.R."/>
            <person name="Vasconcelos A.T."/>
            <person name="Felipe M.S."/>
        </authorList>
    </citation>
    <scope>NUCLEOTIDE SEQUENCE [LARGE SCALE GENOMIC DNA]</scope>
    <source>
        <strain evidence="3">KSF</strain>
    </source>
</reference>
<dbReference type="OrthoDB" id="4156344at2759"/>
<name>A0A1C1CE46_9EURO</name>
<evidence type="ECO:0000256" key="1">
    <source>
        <dbReference type="SAM" id="SignalP"/>
    </source>
</evidence>
<comment type="caution">
    <text evidence="2">The sequence shown here is derived from an EMBL/GenBank/DDBJ whole genome shotgun (WGS) entry which is preliminary data.</text>
</comment>
<keyword evidence="3" id="KW-1185">Reference proteome</keyword>
<evidence type="ECO:0000313" key="3">
    <source>
        <dbReference type="Proteomes" id="UP000094526"/>
    </source>
</evidence>
<evidence type="ECO:0000313" key="2">
    <source>
        <dbReference type="EMBL" id="OCT46741.1"/>
    </source>
</evidence>